<dbReference type="Proteomes" id="UP000254572">
    <property type="component" value="Unassembled WGS sequence"/>
</dbReference>
<sequence>MVTYPKPTFTFKTTIAIDGDLISRLVEEKPSDELESLIEARKGKLLARPSAYLSYANADGEWLYAFYEALERLTGPDYRVLLSEEAVTFLNDLAPAARAQLRRNSRYFMEKISLLVDVPDWEIYYPERRLEQLAAAFCRVQLKNDRIFQAMQSELDSIRAQLRTLPVPDDPEPDRLFGPDEEEIFSWQLPMLPEAQQQRYRRLVVLVDKRECQLYDKQFDLCDYCWVLTGQSRFPPALIEERNAAYWRVYASHP</sequence>
<name>A0A381E7Y2_9GAMM</name>
<keyword evidence="2" id="KW-1185">Reference proteome</keyword>
<dbReference type="AlphaFoldDB" id="A0A381E7Y2"/>
<accession>A0A381E7Y2</accession>
<proteinExistence type="predicted"/>
<evidence type="ECO:0000313" key="2">
    <source>
        <dbReference type="Proteomes" id="UP000254572"/>
    </source>
</evidence>
<dbReference type="EMBL" id="UFUW01000001">
    <property type="protein sequence ID" value="SUX22872.1"/>
    <property type="molecule type" value="Genomic_DNA"/>
</dbReference>
<reference evidence="1 2" key="1">
    <citation type="submission" date="2018-06" db="EMBL/GenBank/DDBJ databases">
        <authorList>
            <consortium name="Pathogen Informatics"/>
            <person name="Doyle S."/>
        </authorList>
    </citation>
    <scope>NUCLEOTIDE SEQUENCE [LARGE SCALE GENOMIC DNA]</scope>
    <source>
        <strain evidence="1 2">NCTC13294</strain>
    </source>
</reference>
<gene>
    <name evidence="1" type="ORF">NCTC13294_01361</name>
</gene>
<organism evidence="1 2">
    <name type="scientific">Cardiobacterium valvarum</name>
    <dbReference type="NCBI Taxonomy" id="194702"/>
    <lineage>
        <taxon>Bacteria</taxon>
        <taxon>Pseudomonadati</taxon>
        <taxon>Pseudomonadota</taxon>
        <taxon>Gammaproteobacteria</taxon>
        <taxon>Cardiobacteriales</taxon>
        <taxon>Cardiobacteriaceae</taxon>
        <taxon>Cardiobacterium</taxon>
    </lineage>
</organism>
<evidence type="ECO:0000313" key="1">
    <source>
        <dbReference type="EMBL" id="SUX22872.1"/>
    </source>
</evidence>
<protein>
    <submittedName>
        <fullName evidence="1">Uncharacterized protein</fullName>
    </submittedName>
</protein>
<dbReference type="RefSeq" id="WP_115611646.1">
    <property type="nucleotide sequence ID" value="NZ_JBHLZC010000005.1"/>
</dbReference>